<evidence type="ECO:0000313" key="1">
    <source>
        <dbReference type="EMBL" id="CUH45859.1"/>
    </source>
</evidence>
<gene>
    <name evidence="1" type="ORF">RUA4292_00022</name>
</gene>
<protein>
    <submittedName>
        <fullName evidence="1">Putative transcriptional regulator</fullName>
    </submittedName>
</protein>
<dbReference type="SUPFAM" id="SSF46955">
    <property type="entry name" value="Putative DNA-binding domain"/>
    <property type="match status" value="1"/>
</dbReference>
<dbReference type="InterPro" id="IPR009061">
    <property type="entry name" value="DNA-bd_dom_put_sf"/>
</dbReference>
<accession>A0A0P1EYA7</accession>
<dbReference type="OrthoDB" id="9801242at2"/>
<dbReference type="EMBL" id="CYPU01000004">
    <property type="protein sequence ID" value="CUH45859.1"/>
    <property type="molecule type" value="Genomic_DNA"/>
</dbReference>
<dbReference type="GeneID" id="55491360"/>
<dbReference type="RefSeq" id="WP_058275772.1">
    <property type="nucleotide sequence ID" value="NZ_CYPU01000004.1"/>
</dbReference>
<dbReference type="AlphaFoldDB" id="A0A0P1EYA7"/>
<dbReference type="Gene3D" id="1.10.238.160">
    <property type="match status" value="1"/>
</dbReference>
<sequence>MPKWLNDQQVSERYGWSKATTWRKAKQGLIPGPVKIGGQTRWNADELDAHDATLIATRDGEAA</sequence>
<organism evidence="1 2">
    <name type="scientific">Ruegeria atlantica</name>
    <dbReference type="NCBI Taxonomy" id="81569"/>
    <lineage>
        <taxon>Bacteria</taxon>
        <taxon>Pseudomonadati</taxon>
        <taxon>Pseudomonadota</taxon>
        <taxon>Alphaproteobacteria</taxon>
        <taxon>Rhodobacterales</taxon>
        <taxon>Roseobacteraceae</taxon>
        <taxon>Ruegeria</taxon>
    </lineage>
</organism>
<evidence type="ECO:0000313" key="2">
    <source>
        <dbReference type="Proteomes" id="UP000050783"/>
    </source>
</evidence>
<dbReference type="Proteomes" id="UP000050783">
    <property type="component" value="Unassembled WGS sequence"/>
</dbReference>
<reference evidence="1 2" key="1">
    <citation type="submission" date="2015-09" db="EMBL/GenBank/DDBJ databases">
        <authorList>
            <consortium name="Swine Surveillance"/>
        </authorList>
    </citation>
    <scope>NUCLEOTIDE SEQUENCE [LARGE SCALE GENOMIC DNA]</scope>
    <source>
        <strain evidence="1 2">CECT 4292</strain>
    </source>
</reference>
<name>A0A0P1EYA7_9RHOB</name>
<proteinExistence type="predicted"/>